<dbReference type="EnsemblMetazoa" id="OVOC896.2">
    <property type="protein sequence ID" value="OVOC896.2"/>
    <property type="gene ID" value="WBGene00237705"/>
</dbReference>
<evidence type="ECO:0000313" key="8">
    <source>
        <dbReference type="Proteomes" id="UP000024404"/>
    </source>
</evidence>
<reference evidence="7" key="2">
    <citation type="submission" date="2018-02" db="UniProtKB">
        <authorList>
            <consortium name="EnsemblMetazoa"/>
        </authorList>
    </citation>
    <scope>IDENTIFICATION</scope>
</reference>
<keyword evidence="8" id="KW-1185">Reference proteome</keyword>
<feature type="domain" description="C2H2-type" evidence="6">
    <location>
        <begin position="220"/>
        <end position="249"/>
    </location>
</feature>
<evidence type="ECO:0000256" key="1">
    <source>
        <dbReference type="ARBA" id="ARBA00022723"/>
    </source>
</evidence>
<dbReference type="PANTHER" id="PTHR23235">
    <property type="entry name" value="KRUEPPEL-LIKE TRANSCRIPTION FACTOR"/>
    <property type="match status" value="1"/>
</dbReference>
<evidence type="ECO:0000259" key="6">
    <source>
        <dbReference type="PROSITE" id="PS50157"/>
    </source>
</evidence>
<dbReference type="STRING" id="6282.A0A2K6WJ83"/>
<dbReference type="InterPro" id="IPR036236">
    <property type="entry name" value="Znf_C2H2_sf"/>
</dbReference>
<dbReference type="GO" id="GO:0030182">
    <property type="term" value="P:neuron differentiation"/>
    <property type="evidence" value="ECO:0007669"/>
    <property type="project" value="EnsemblMetazoa"/>
</dbReference>
<evidence type="ECO:0000313" key="7">
    <source>
        <dbReference type="EnsemblMetazoa" id="OVOC896.2"/>
    </source>
</evidence>
<feature type="compositionally biased region" description="Polar residues" evidence="5">
    <location>
        <begin position="163"/>
        <end position="184"/>
    </location>
</feature>
<proteinExistence type="predicted"/>
<dbReference type="InterPro" id="IPR013087">
    <property type="entry name" value="Znf_C2H2_type"/>
</dbReference>
<name>A0A2K6WJ83_ONCVO</name>
<dbReference type="EMBL" id="CMVM020000023">
    <property type="status" value="NOT_ANNOTATED_CDS"/>
    <property type="molecule type" value="Genomic_DNA"/>
</dbReference>
<keyword evidence="3" id="KW-0862">Zinc</keyword>
<keyword evidence="1" id="KW-0479">Metal-binding</keyword>
<dbReference type="EnsemblMetazoa" id="OVOC896.1">
    <property type="protein sequence ID" value="OVOC896.1"/>
    <property type="gene ID" value="WBGene00237705"/>
</dbReference>
<dbReference type="FunFam" id="3.30.160.60:FF:000021">
    <property type="entry name" value="Basic krueppel-like factor 3"/>
    <property type="match status" value="1"/>
</dbReference>
<evidence type="ECO:0000256" key="5">
    <source>
        <dbReference type="SAM" id="MobiDB-lite"/>
    </source>
</evidence>
<accession>A0A2K6WJ83</accession>
<feature type="region of interest" description="Disordered" evidence="5">
    <location>
        <begin position="163"/>
        <end position="192"/>
    </location>
</feature>
<organism evidence="7 8">
    <name type="scientific">Onchocerca volvulus</name>
    <dbReference type="NCBI Taxonomy" id="6282"/>
    <lineage>
        <taxon>Eukaryota</taxon>
        <taxon>Metazoa</taxon>
        <taxon>Ecdysozoa</taxon>
        <taxon>Nematoda</taxon>
        <taxon>Chromadorea</taxon>
        <taxon>Rhabditida</taxon>
        <taxon>Spirurina</taxon>
        <taxon>Spiruromorpha</taxon>
        <taxon>Filarioidea</taxon>
        <taxon>Onchocercidae</taxon>
        <taxon>Onchocerca</taxon>
    </lineage>
</organism>
<dbReference type="SUPFAM" id="SSF57667">
    <property type="entry name" value="beta-beta-alpha zinc fingers"/>
    <property type="match status" value="1"/>
</dbReference>
<keyword evidence="2 4" id="KW-0863">Zinc-finger</keyword>
<dbReference type="GO" id="GO:0010628">
    <property type="term" value="P:positive regulation of gene expression"/>
    <property type="evidence" value="ECO:0007669"/>
    <property type="project" value="EnsemblMetazoa"/>
</dbReference>
<sequence length="266" mass="27898">MDPQSDLKPIVPLAAAAAAGSLMLSNCEQSPLGKLMEQYNRLASESRIVASVEGKLSKKDSRNTDAVAATTVAAANTLVDTMPYTNATAAVYPPYSWSAAATAPWWTTEPTGTWPPLPYSPAVSTDTATATYSPYLGPQFQGLLSAATVSATVSAAGQMASISNPNSSSTGNPLSKISNSSTTHAGGGKLPTRSNCECPNCQEVERLGIGNIPAKMRGIHNCHVPGCGKVYSKSSHLKAHLRWHSGERPFKRRLMENGSSSRGSTS</sequence>
<dbReference type="PANTHER" id="PTHR23235:SF120">
    <property type="entry name" value="KRUPPEL-LIKE FACTOR 15"/>
    <property type="match status" value="1"/>
</dbReference>
<dbReference type="GO" id="GO:0000981">
    <property type="term" value="F:DNA-binding transcription factor activity, RNA polymerase II-specific"/>
    <property type="evidence" value="ECO:0007669"/>
    <property type="project" value="TreeGrafter"/>
</dbReference>
<evidence type="ECO:0000256" key="2">
    <source>
        <dbReference type="ARBA" id="ARBA00022771"/>
    </source>
</evidence>
<reference evidence="8" key="1">
    <citation type="submission" date="2013-10" db="EMBL/GenBank/DDBJ databases">
        <title>Genome sequencing of Onchocerca volvulus.</title>
        <authorList>
            <person name="Cotton J."/>
            <person name="Tsai J."/>
            <person name="Stanley E."/>
            <person name="Tracey A."/>
            <person name="Holroyd N."/>
            <person name="Lustigman S."/>
            <person name="Berriman M."/>
        </authorList>
    </citation>
    <scope>NUCLEOTIDE SEQUENCE</scope>
</reference>
<dbReference type="PROSITE" id="PS50157">
    <property type="entry name" value="ZINC_FINGER_C2H2_2"/>
    <property type="match status" value="1"/>
</dbReference>
<dbReference type="GO" id="GO:0008270">
    <property type="term" value="F:zinc ion binding"/>
    <property type="evidence" value="ECO:0007669"/>
    <property type="project" value="UniProtKB-KW"/>
</dbReference>
<dbReference type="PROSITE" id="PS00028">
    <property type="entry name" value="ZINC_FINGER_C2H2_1"/>
    <property type="match status" value="1"/>
</dbReference>
<protein>
    <submittedName>
        <fullName evidence="7">C2H2-type domain-containing protein</fullName>
    </submittedName>
</protein>
<evidence type="ECO:0000256" key="3">
    <source>
        <dbReference type="ARBA" id="ARBA00022833"/>
    </source>
</evidence>
<dbReference type="Gene3D" id="3.30.160.60">
    <property type="entry name" value="Classic Zinc Finger"/>
    <property type="match status" value="1"/>
</dbReference>
<dbReference type="AlphaFoldDB" id="A0A2K6WJ83"/>
<dbReference type="OMA" id="RSNCECP"/>
<dbReference type="Proteomes" id="UP000024404">
    <property type="component" value="Unassembled WGS sequence"/>
</dbReference>
<dbReference type="GO" id="GO:0000978">
    <property type="term" value="F:RNA polymerase II cis-regulatory region sequence-specific DNA binding"/>
    <property type="evidence" value="ECO:0007669"/>
    <property type="project" value="TreeGrafter"/>
</dbReference>
<evidence type="ECO:0000256" key="4">
    <source>
        <dbReference type="PROSITE-ProRule" id="PRU00042"/>
    </source>
</evidence>